<protein>
    <submittedName>
        <fullName evidence="4">Uncharacterized protein</fullName>
    </submittedName>
</protein>
<dbReference type="AlphaFoldDB" id="A0A165JDZ4"/>
<organism evidence="4 5">
    <name type="scientific">Exidia glandulosa HHB12029</name>
    <dbReference type="NCBI Taxonomy" id="1314781"/>
    <lineage>
        <taxon>Eukaryota</taxon>
        <taxon>Fungi</taxon>
        <taxon>Dikarya</taxon>
        <taxon>Basidiomycota</taxon>
        <taxon>Agaricomycotina</taxon>
        <taxon>Agaricomycetes</taxon>
        <taxon>Auriculariales</taxon>
        <taxon>Exidiaceae</taxon>
        <taxon>Exidia</taxon>
    </lineage>
</organism>
<feature type="domain" description="DUF4246" evidence="3">
    <location>
        <begin position="10"/>
        <end position="75"/>
    </location>
</feature>
<dbReference type="InterPro" id="IPR049192">
    <property type="entry name" value="DUF4246_C"/>
</dbReference>
<dbReference type="Proteomes" id="UP000077266">
    <property type="component" value="Unassembled WGS sequence"/>
</dbReference>
<evidence type="ECO:0000313" key="4">
    <source>
        <dbReference type="EMBL" id="KZV94711.1"/>
    </source>
</evidence>
<evidence type="ECO:0000259" key="2">
    <source>
        <dbReference type="Pfam" id="PF14033"/>
    </source>
</evidence>
<reference evidence="4 5" key="1">
    <citation type="journal article" date="2016" name="Mol. Biol. Evol.">
        <title>Comparative Genomics of Early-Diverging Mushroom-Forming Fungi Provides Insights into the Origins of Lignocellulose Decay Capabilities.</title>
        <authorList>
            <person name="Nagy L.G."/>
            <person name="Riley R."/>
            <person name="Tritt A."/>
            <person name="Adam C."/>
            <person name="Daum C."/>
            <person name="Floudas D."/>
            <person name="Sun H."/>
            <person name="Yadav J.S."/>
            <person name="Pangilinan J."/>
            <person name="Larsson K.H."/>
            <person name="Matsuura K."/>
            <person name="Barry K."/>
            <person name="Labutti K."/>
            <person name="Kuo R."/>
            <person name="Ohm R.A."/>
            <person name="Bhattacharya S.S."/>
            <person name="Shirouzu T."/>
            <person name="Yoshinaga Y."/>
            <person name="Martin F.M."/>
            <person name="Grigoriev I.V."/>
            <person name="Hibbett D.S."/>
        </authorList>
    </citation>
    <scope>NUCLEOTIDE SEQUENCE [LARGE SCALE GENOMIC DNA]</scope>
    <source>
        <strain evidence="4 5">HHB12029</strain>
    </source>
</reference>
<feature type="domain" description="DUF4246" evidence="2">
    <location>
        <begin position="84"/>
        <end position="569"/>
    </location>
</feature>
<dbReference type="EMBL" id="KV425968">
    <property type="protein sequence ID" value="KZV94711.1"/>
    <property type="molecule type" value="Genomic_DNA"/>
</dbReference>
<feature type="compositionally biased region" description="Acidic residues" evidence="1">
    <location>
        <begin position="365"/>
        <end position="374"/>
    </location>
</feature>
<accession>A0A165JDZ4</accession>
<dbReference type="PANTHER" id="PTHR33119">
    <property type="entry name" value="IFI3P"/>
    <property type="match status" value="1"/>
</dbReference>
<evidence type="ECO:0000259" key="3">
    <source>
        <dbReference type="Pfam" id="PF21666"/>
    </source>
</evidence>
<dbReference type="InterPro" id="IPR049207">
    <property type="entry name" value="DUF4246_N"/>
</dbReference>
<dbReference type="OrthoDB" id="415532at2759"/>
<name>A0A165JDZ4_EXIGL</name>
<dbReference type="PANTHER" id="PTHR33119:SF1">
    <property type="entry name" value="FE2OG DIOXYGENASE DOMAIN-CONTAINING PROTEIN"/>
    <property type="match status" value="1"/>
</dbReference>
<gene>
    <name evidence="4" type="ORF">EXIGLDRAFT_672811</name>
</gene>
<dbReference type="Pfam" id="PF14033">
    <property type="entry name" value="DUF4246"/>
    <property type="match status" value="1"/>
</dbReference>
<sequence>MALFVTDLSEPEFPHPFHESVSHMAYTYAGGKHEVEMPRTLVEQEICALSATLRAKPHWYDKYRDPMIRMRWEQEALAQGLTQRQVDYVFDELDAYRAMRDEATGIEVSCCDRTWQSDRLIPPEVADALKTAVHVLEDVPDAEKDWHPRADGLVLDLVHPSLYPLVYGRTLVRKHFKDRRKAVDYAMKAWYPQAHEEITTKPFVNIMMEKPYHKSLLDLTPELWTKMDLASWLFAVTVEEVDDTAWLSRAEAVLSVFEDGRWAFIRPALSFRSGFIEAVPPEASTVTSARFQWLPTDFQVGPSTVTAKGLINNLNPVHRTLYRLIERILGAFIPMFDRVLTDILPENDLPLRCPGTYDRGNDPPEPPEPETVDDEADYDEAYGEWFRYQRTIIPPEPVENRIRIEDREREFSLRDREIQVIVKLANIILTPDRPEYPGGSWHVEGMKNEHIVASGIFYYDEENITESRLAFRTAVREPLHYEQNDERGCVTVWGLANDDPLVQDLGSVETKEGRCIAFPNILQHRVSPFKLVDPSKPGHRKILAFFLVDPNESIPSTSTTGFQRREWIYNALRTSTALAKLPDEILLMIMKLIGGTMSREEAFAYREDLMDERTRAREAQEDASADYLRGQQAFFAGTFNMCEH</sequence>
<feature type="region of interest" description="Disordered" evidence="1">
    <location>
        <begin position="354"/>
        <end position="374"/>
    </location>
</feature>
<dbReference type="STRING" id="1314781.A0A165JDZ4"/>
<dbReference type="InParanoid" id="A0A165JDZ4"/>
<dbReference type="InterPro" id="IPR025340">
    <property type="entry name" value="DUF4246"/>
</dbReference>
<keyword evidence="5" id="KW-1185">Reference proteome</keyword>
<evidence type="ECO:0000313" key="5">
    <source>
        <dbReference type="Proteomes" id="UP000077266"/>
    </source>
</evidence>
<evidence type="ECO:0000256" key="1">
    <source>
        <dbReference type="SAM" id="MobiDB-lite"/>
    </source>
</evidence>
<dbReference type="Pfam" id="PF21666">
    <property type="entry name" value="DUF4246_N"/>
    <property type="match status" value="1"/>
</dbReference>
<proteinExistence type="predicted"/>